<dbReference type="PROSITE" id="PS51257">
    <property type="entry name" value="PROKAR_LIPOPROTEIN"/>
    <property type="match status" value="1"/>
</dbReference>
<dbReference type="AlphaFoldDB" id="A0AAJ7CCS3"/>
<name>A0AAJ7CCS3_CEPCN</name>
<evidence type="ECO:0000313" key="3">
    <source>
        <dbReference type="RefSeq" id="XP_015607636.1"/>
    </source>
</evidence>
<dbReference type="RefSeq" id="XP_015607636.1">
    <property type="nucleotide sequence ID" value="XM_015752150.2"/>
</dbReference>
<reference evidence="3" key="1">
    <citation type="submission" date="2025-08" db="UniProtKB">
        <authorList>
            <consortium name="RefSeq"/>
        </authorList>
    </citation>
    <scope>IDENTIFICATION</scope>
</reference>
<evidence type="ECO:0000256" key="1">
    <source>
        <dbReference type="SAM" id="SignalP"/>
    </source>
</evidence>
<proteinExistence type="predicted"/>
<keyword evidence="1" id="KW-0732">Signal</keyword>
<feature type="chain" id="PRO_5042537973" evidence="1">
    <location>
        <begin position="20"/>
        <end position="132"/>
    </location>
</feature>
<sequence>MKNILFVCSSIITVTGVACGWNLGNGFRYQLTTTVLFEEVGPMKFSDVGFQVTGELIVIPLWKDPNDANTILLKIELDDFHCSMTFEQTRTVKLNNINYNSIAKPICLKVITLQKKNVSQITGKNAVFPLVH</sequence>
<gene>
    <name evidence="3" type="primary">LOC107273694</name>
</gene>
<organism evidence="2 3">
    <name type="scientific">Cephus cinctus</name>
    <name type="common">Wheat stem sawfly</name>
    <dbReference type="NCBI Taxonomy" id="211228"/>
    <lineage>
        <taxon>Eukaryota</taxon>
        <taxon>Metazoa</taxon>
        <taxon>Ecdysozoa</taxon>
        <taxon>Arthropoda</taxon>
        <taxon>Hexapoda</taxon>
        <taxon>Insecta</taxon>
        <taxon>Pterygota</taxon>
        <taxon>Neoptera</taxon>
        <taxon>Endopterygota</taxon>
        <taxon>Hymenoptera</taxon>
        <taxon>Cephoidea</taxon>
        <taxon>Cephidae</taxon>
        <taxon>Cephus</taxon>
    </lineage>
</organism>
<dbReference type="GeneID" id="107273694"/>
<evidence type="ECO:0000313" key="2">
    <source>
        <dbReference type="Proteomes" id="UP000694920"/>
    </source>
</evidence>
<protein>
    <submittedName>
        <fullName evidence="3">Uncharacterized protein LOC107273694 isoform X1</fullName>
    </submittedName>
</protein>
<dbReference type="KEGG" id="ccin:107273694"/>
<keyword evidence="2" id="KW-1185">Reference proteome</keyword>
<accession>A0AAJ7CCS3</accession>
<feature type="signal peptide" evidence="1">
    <location>
        <begin position="1"/>
        <end position="19"/>
    </location>
</feature>
<dbReference type="Proteomes" id="UP000694920">
    <property type="component" value="Unplaced"/>
</dbReference>